<keyword evidence="5" id="KW-1185">Reference proteome</keyword>
<evidence type="ECO:0000256" key="3">
    <source>
        <dbReference type="SAM" id="Phobius"/>
    </source>
</evidence>
<dbReference type="RefSeq" id="WP_127111212.1">
    <property type="nucleotide sequence ID" value="NZ_RZGR01000011.1"/>
</dbReference>
<evidence type="ECO:0008006" key="6">
    <source>
        <dbReference type="Google" id="ProtNLM"/>
    </source>
</evidence>
<accession>A0A3S0X4J6</accession>
<gene>
    <name evidence="4" type="ORF">EKM59_05120</name>
</gene>
<keyword evidence="3" id="KW-0472">Membrane</keyword>
<evidence type="ECO:0000256" key="1">
    <source>
        <dbReference type="SAM" id="Coils"/>
    </source>
</evidence>
<feature type="transmembrane region" description="Helical" evidence="3">
    <location>
        <begin position="296"/>
        <end position="315"/>
    </location>
</feature>
<dbReference type="EMBL" id="RZGR01000011">
    <property type="protein sequence ID" value="RUQ88692.1"/>
    <property type="molecule type" value="Genomic_DNA"/>
</dbReference>
<protein>
    <recommendedName>
        <fullName evidence="6">Coiled-coil protein</fullName>
    </recommendedName>
</protein>
<feature type="region of interest" description="Disordered" evidence="2">
    <location>
        <begin position="394"/>
        <end position="442"/>
    </location>
</feature>
<keyword evidence="1" id="KW-0175">Coiled coil</keyword>
<feature type="compositionally biased region" description="Acidic residues" evidence="2">
    <location>
        <begin position="416"/>
        <end position="435"/>
    </location>
</feature>
<feature type="transmembrane region" description="Helical" evidence="3">
    <location>
        <begin position="271"/>
        <end position="290"/>
    </location>
</feature>
<keyword evidence="3" id="KW-0812">Transmembrane</keyword>
<dbReference type="Proteomes" id="UP000288012">
    <property type="component" value="Unassembled WGS sequence"/>
</dbReference>
<keyword evidence="3" id="KW-1133">Transmembrane helix</keyword>
<feature type="compositionally biased region" description="Basic and acidic residues" evidence="2">
    <location>
        <begin position="405"/>
        <end position="415"/>
    </location>
</feature>
<reference evidence="4 5" key="1">
    <citation type="submission" date="2018-12" db="EMBL/GenBank/DDBJ databases">
        <title>Legionella sp,whole genome shotgun sequence.</title>
        <authorList>
            <person name="Wu H."/>
        </authorList>
    </citation>
    <scope>NUCLEOTIDE SEQUENCE [LARGE SCALE GENOMIC DNA]</scope>
    <source>
        <strain evidence="5">km714</strain>
    </source>
</reference>
<evidence type="ECO:0000313" key="5">
    <source>
        <dbReference type="Proteomes" id="UP000288012"/>
    </source>
</evidence>
<feature type="transmembrane region" description="Helical" evidence="3">
    <location>
        <begin position="134"/>
        <end position="151"/>
    </location>
</feature>
<evidence type="ECO:0000313" key="4">
    <source>
        <dbReference type="EMBL" id="RUQ88692.1"/>
    </source>
</evidence>
<name>A0A3S0X4J6_9GAMM</name>
<feature type="transmembrane region" description="Helical" evidence="3">
    <location>
        <begin position="157"/>
        <end position="178"/>
    </location>
</feature>
<dbReference type="AlphaFoldDB" id="A0A3S0X4J6"/>
<sequence>MVMQEKIEDTQNLNEGLQDKLLSSLREMKKGVAFTGVVRKKKSSLLVTLLKKVTPVAGDLAGSANDTGTAVTQLLQIGGVFAHSAKEAKILSNGFHYGSLVLSALDFIRVPALYLASWIAGEKSQVTLSKNARWLYSGVLLGLAIAAAVFPTAAVPIAIASASLGLGVSIFLAARFVYKKIELHFNIKAAKSRLQVEEEKFIDIQNQAAQKEQELLGKLPEERIQALSLEIESLQKDYTKQKKIVQGLHNKVATLEQQQQAKGIGAFTDKLVGVGVGSLALLGITLSLFFPTVGVSILAASAGLGGLYLLGRITYTVGRALIPWVLTQAKSLQQRLQGLIAADAEPKASLKNSEPLQATVTKDSTLVMLGKLSPTAAVAQTEDSFQLFREHEEWYEDDSDEEDKEGNNIDAIDKETVEEDDVVESVEDRNDDEEGIIQKTTL</sequence>
<proteinExistence type="predicted"/>
<evidence type="ECO:0000256" key="2">
    <source>
        <dbReference type="SAM" id="MobiDB-lite"/>
    </source>
</evidence>
<organism evidence="4 5">
    <name type="scientific">Legionella septentrionalis</name>
    <dbReference type="NCBI Taxonomy" id="2498109"/>
    <lineage>
        <taxon>Bacteria</taxon>
        <taxon>Pseudomonadati</taxon>
        <taxon>Pseudomonadota</taxon>
        <taxon>Gammaproteobacteria</taxon>
        <taxon>Legionellales</taxon>
        <taxon>Legionellaceae</taxon>
        <taxon>Legionella</taxon>
    </lineage>
</organism>
<comment type="caution">
    <text evidence="4">The sequence shown here is derived from an EMBL/GenBank/DDBJ whole genome shotgun (WGS) entry which is preliminary data.</text>
</comment>
<feature type="coiled-coil region" evidence="1">
    <location>
        <begin position="187"/>
        <end position="244"/>
    </location>
</feature>
<feature type="compositionally biased region" description="Acidic residues" evidence="2">
    <location>
        <begin position="394"/>
        <end position="404"/>
    </location>
</feature>